<gene>
    <name evidence="1" type="ORF">MENTE1834_LOCUS31201</name>
</gene>
<reference evidence="1" key="1">
    <citation type="submission" date="2023-11" db="EMBL/GenBank/DDBJ databases">
        <authorList>
            <person name="Poullet M."/>
        </authorList>
    </citation>
    <scope>NUCLEOTIDE SEQUENCE</scope>
    <source>
        <strain evidence="1">E1834</strain>
    </source>
</reference>
<organism evidence="1 2">
    <name type="scientific">Meloidogyne enterolobii</name>
    <name type="common">Root-knot nematode worm</name>
    <name type="synonym">Meloidogyne mayaguensis</name>
    <dbReference type="NCBI Taxonomy" id="390850"/>
    <lineage>
        <taxon>Eukaryota</taxon>
        <taxon>Metazoa</taxon>
        <taxon>Ecdysozoa</taxon>
        <taxon>Nematoda</taxon>
        <taxon>Chromadorea</taxon>
        <taxon>Rhabditida</taxon>
        <taxon>Tylenchina</taxon>
        <taxon>Tylenchomorpha</taxon>
        <taxon>Tylenchoidea</taxon>
        <taxon>Meloidogynidae</taxon>
        <taxon>Meloidogyninae</taxon>
        <taxon>Meloidogyne</taxon>
    </lineage>
</organism>
<evidence type="ECO:0000313" key="1">
    <source>
        <dbReference type="EMBL" id="CAK5083832.1"/>
    </source>
</evidence>
<comment type="caution">
    <text evidence="1">The sequence shown here is derived from an EMBL/GenBank/DDBJ whole genome shotgun (WGS) entry which is preliminary data.</text>
</comment>
<dbReference type="EMBL" id="CAVMJV010000052">
    <property type="protein sequence ID" value="CAK5083832.1"/>
    <property type="molecule type" value="Genomic_DNA"/>
</dbReference>
<proteinExistence type="predicted"/>
<accession>A0ACB0ZXG2</accession>
<sequence length="192" mass="22704">MSKGCSFDELYRGVSLDGGVILKCGVYFRVNTVFIYYRGIHKINLYNECKKLLQNTYNAKRNIYLFWNFFSLARMLIRQFIQNSNPDYVNLLKEFKNKNLYFLDDYDSLEVKANFWMNEFSQMLNVEQIVNEHGLGFTGKFFYILGQGFTSKIFYLMLGGNCPTNILTIFKATRTFFSSPDIYPRYQINIPR</sequence>
<keyword evidence="2" id="KW-1185">Reference proteome</keyword>
<name>A0ACB0ZXG2_MELEN</name>
<protein>
    <submittedName>
        <fullName evidence="1">Uncharacterized protein</fullName>
    </submittedName>
</protein>
<evidence type="ECO:0000313" key="2">
    <source>
        <dbReference type="Proteomes" id="UP001497535"/>
    </source>
</evidence>
<dbReference type="Proteomes" id="UP001497535">
    <property type="component" value="Unassembled WGS sequence"/>
</dbReference>